<dbReference type="EMBL" id="CP055898">
    <property type="protein sequence ID" value="QKX53024.1"/>
    <property type="molecule type" value="Genomic_DNA"/>
</dbReference>
<dbReference type="GeneID" id="55987612"/>
<dbReference type="Proteomes" id="UP000509510">
    <property type="component" value="Chromosome I"/>
</dbReference>
<proteinExistence type="predicted"/>
<evidence type="ECO:0000313" key="3">
    <source>
        <dbReference type="Proteomes" id="UP000509510"/>
    </source>
</evidence>
<dbReference type="KEGG" id="trg:TRUGW13939_00095"/>
<evidence type="ECO:0000313" key="2">
    <source>
        <dbReference type="EMBL" id="QKX53024.1"/>
    </source>
</evidence>
<organism evidence="2 3">
    <name type="scientific">Talaromyces rugulosus</name>
    <name type="common">Penicillium rugulosum</name>
    <dbReference type="NCBI Taxonomy" id="121627"/>
    <lineage>
        <taxon>Eukaryota</taxon>
        <taxon>Fungi</taxon>
        <taxon>Dikarya</taxon>
        <taxon>Ascomycota</taxon>
        <taxon>Pezizomycotina</taxon>
        <taxon>Eurotiomycetes</taxon>
        <taxon>Eurotiomycetidae</taxon>
        <taxon>Eurotiales</taxon>
        <taxon>Trichocomaceae</taxon>
        <taxon>Talaromyces</taxon>
        <taxon>Talaromyces sect. Islandici</taxon>
    </lineage>
</organism>
<evidence type="ECO:0000256" key="1">
    <source>
        <dbReference type="SAM" id="MobiDB-lite"/>
    </source>
</evidence>
<sequence>MLTRAFNLVSAAADRPHEVTGDADDPQTRGSSGGLVAASTDPFGNTDDLRCFGTCLKSTWLIDRAIRRRQIATNADAVVRSNDFYIGLDRPACAGST</sequence>
<accession>A0A7H8QGB5</accession>
<dbReference type="AlphaFoldDB" id="A0A7H8QGB5"/>
<protein>
    <submittedName>
        <fullName evidence="2">Uncharacterized protein</fullName>
    </submittedName>
</protein>
<feature type="region of interest" description="Disordered" evidence="1">
    <location>
        <begin position="1"/>
        <end position="42"/>
    </location>
</feature>
<reference evidence="3" key="1">
    <citation type="submission" date="2020-06" db="EMBL/GenBank/DDBJ databases">
        <title>A chromosome-scale genome assembly of Talaromyces rugulosus W13939.</title>
        <authorList>
            <person name="Wang B."/>
            <person name="Guo L."/>
            <person name="Ye K."/>
            <person name="Wang L."/>
        </authorList>
    </citation>
    <scope>NUCLEOTIDE SEQUENCE [LARGE SCALE GENOMIC DNA]</scope>
    <source>
        <strain evidence="3">W13939</strain>
    </source>
</reference>
<keyword evidence="3" id="KW-1185">Reference proteome</keyword>
<gene>
    <name evidence="2" type="ORF">TRUGW13939_00095</name>
</gene>
<name>A0A7H8QGB5_TALRU</name>
<dbReference type="RefSeq" id="XP_035339203.1">
    <property type="nucleotide sequence ID" value="XM_035483310.1"/>
</dbReference>